<dbReference type="InterPro" id="IPR007627">
    <property type="entry name" value="RNA_pol_sigma70_r2"/>
</dbReference>
<dbReference type="AlphaFoldDB" id="B2A648"/>
<name>B2A648_NATTJ</name>
<dbReference type="HOGENOM" id="CLU_047691_3_0_9"/>
<dbReference type="CDD" id="cd06171">
    <property type="entry name" value="Sigma70_r4"/>
    <property type="match status" value="1"/>
</dbReference>
<keyword evidence="3" id="KW-0731">Sigma factor</keyword>
<evidence type="ECO:0000256" key="2">
    <source>
        <dbReference type="ARBA" id="ARBA00023015"/>
    </source>
</evidence>
<dbReference type="FunCoup" id="B2A648">
    <property type="interactions" value="275"/>
</dbReference>
<dbReference type="InterPro" id="IPR013325">
    <property type="entry name" value="RNA_pol_sigma_r2"/>
</dbReference>
<feature type="domain" description="RNA polymerase sigma factor 70 region 4 type 2" evidence="7">
    <location>
        <begin position="132"/>
        <end position="183"/>
    </location>
</feature>
<dbReference type="NCBIfam" id="TIGR02937">
    <property type="entry name" value="sigma70-ECF"/>
    <property type="match status" value="1"/>
</dbReference>
<dbReference type="GO" id="GO:0003677">
    <property type="term" value="F:DNA binding"/>
    <property type="evidence" value="ECO:0007669"/>
    <property type="project" value="UniProtKB-KW"/>
</dbReference>
<evidence type="ECO:0000256" key="5">
    <source>
        <dbReference type="ARBA" id="ARBA00023163"/>
    </source>
</evidence>
<evidence type="ECO:0000256" key="4">
    <source>
        <dbReference type="ARBA" id="ARBA00023125"/>
    </source>
</evidence>
<organism evidence="8 9">
    <name type="scientific">Natranaerobius thermophilus (strain ATCC BAA-1301 / DSM 18059 / JW/NM-WN-LF)</name>
    <dbReference type="NCBI Taxonomy" id="457570"/>
    <lineage>
        <taxon>Bacteria</taxon>
        <taxon>Bacillati</taxon>
        <taxon>Bacillota</taxon>
        <taxon>Clostridia</taxon>
        <taxon>Natranaerobiales</taxon>
        <taxon>Natranaerobiaceae</taxon>
        <taxon>Natranaerobius</taxon>
    </lineage>
</organism>
<dbReference type="Gene3D" id="1.10.10.10">
    <property type="entry name" value="Winged helix-like DNA-binding domain superfamily/Winged helix DNA-binding domain"/>
    <property type="match status" value="1"/>
</dbReference>
<dbReference type="PANTHER" id="PTHR43133">
    <property type="entry name" value="RNA POLYMERASE ECF-TYPE SIGMA FACTO"/>
    <property type="match status" value="1"/>
</dbReference>
<dbReference type="InParanoid" id="B2A648"/>
<evidence type="ECO:0000256" key="1">
    <source>
        <dbReference type="ARBA" id="ARBA00010641"/>
    </source>
</evidence>
<keyword evidence="2" id="KW-0805">Transcription regulation</keyword>
<dbReference type="KEGG" id="nth:Nther_1894"/>
<proteinExistence type="inferred from homology"/>
<dbReference type="Proteomes" id="UP000001683">
    <property type="component" value="Chromosome"/>
</dbReference>
<dbReference type="Gene3D" id="1.10.1740.10">
    <property type="match status" value="1"/>
</dbReference>
<dbReference type="STRING" id="457570.Nther_1894"/>
<dbReference type="eggNOG" id="COG1595">
    <property type="taxonomic scope" value="Bacteria"/>
</dbReference>
<evidence type="ECO:0000259" key="7">
    <source>
        <dbReference type="Pfam" id="PF08281"/>
    </source>
</evidence>
<evidence type="ECO:0000313" key="9">
    <source>
        <dbReference type="Proteomes" id="UP000001683"/>
    </source>
</evidence>
<dbReference type="EMBL" id="CP001034">
    <property type="protein sequence ID" value="ACB85465.1"/>
    <property type="molecule type" value="Genomic_DNA"/>
</dbReference>
<dbReference type="InterPro" id="IPR013249">
    <property type="entry name" value="RNA_pol_sigma70_r4_t2"/>
</dbReference>
<gene>
    <name evidence="8" type="ordered locus">Nther_1894</name>
</gene>
<sequence>MTIMKSNDEFLVKQCQNGHLDAFEELVHKYHQKVYSLCYRFSGNHDDANDLAQEAFIRVYHSINKFHFKSAFSTWLYRVTSNVCLDEMRKRKRKSSVSLDSPMETDDGELYFNLPDQKFNPELMAERKDVQEIVHKAIQELPKDQKLTLLLREMEGFSYDEMAEVMNVSVGTVKSRLSRARNNLKEILVQKTELFPDKSHLKGKEV</sequence>
<dbReference type="Pfam" id="PF04542">
    <property type="entry name" value="Sigma70_r2"/>
    <property type="match status" value="1"/>
</dbReference>
<dbReference type="SUPFAM" id="SSF88946">
    <property type="entry name" value="Sigma2 domain of RNA polymerase sigma factors"/>
    <property type="match status" value="1"/>
</dbReference>
<dbReference type="SUPFAM" id="SSF88659">
    <property type="entry name" value="Sigma3 and sigma4 domains of RNA polymerase sigma factors"/>
    <property type="match status" value="1"/>
</dbReference>
<evidence type="ECO:0000256" key="3">
    <source>
        <dbReference type="ARBA" id="ARBA00023082"/>
    </source>
</evidence>
<reference evidence="8 9" key="1">
    <citation type="submission" date="2008-04" db="EMBL/GenBank/DDBJ databases">
        <title>Complete sequence of chromosome of Natranaerobius thermophilus JW/NM-WN-LF.</title>
        <authorList>
            <consortium name="US DOE Joint Genome Institute"/>
            <person name="Copeland A."/>
            <person name="Lucas S."/>
            <person name="Lapidus A."/>
            <person name="Glavina del Rio T."/>
            <person name="Dalin E."/>
            <person name="Tice H."/>
            <person name="Bruce D."/>
            <person name="Goodwin L."/>
            <person name="Pitluck S."/>
            <person name="Chertkov O."/>
            <person name="Brettin T."/>
            <person name="Detter J.C."/>
            <person name="Han C."/>
            <person name="Kuske C.R."/>
            <person name="Schmutz J."/>
            <person name="Larimer F."/>
            <person name="Land M."/>
            <person name="Hauser L."/>
            <person name="Kyrpides N."/>
            <person name="Lykidis A."/>
            <person name="Mesbah N.M."/>
            <person name="Wiegel J."/>
        </authorList>
    </citation>
    <scope>NUCLEOTIDE SEQUENCE [LARGE SCALE GENOMIC DNA]</scope>
    <source>
        <strain evidence="9">ATCC BAA-1301 / DSM 18059 / JW/NM-WN-LF</strain>
    </source>
</reference>
<dbReference type="Pfam" id="PF08281">
    <property type="entry name" value="Sigma70_r4_2"/>
    <property type="match status" value="1"/>
</dbReference>
<dbReference type="InterPro" id="IPR036388">
    <property type="entry name" value="WH-like_DNA-bd_sf"/>
</dbReference>
<protein>
    <submittedName>
        <fullName evidence="8">RNA polymerase, sigma-24 subunit, ECF subfamily</fullName>
    </submittedName>
</protein>
<dbReference type="GO" id="GO:0006352">
    <property type="term" value="P:DNA-templated transcription initiation"/>
    <property type="evidence" value="ECO:0007669"/>
    <property type="project" value="InterPro"/>
</dbReference>
<dbReference type="GO" id="GO:0016987">
    <property type="term" value="F:sigma factor activity"/>
    <property type="evidence" value="ECO:0007669"/>
    <property type="project" value="UniProtKB-KW"/>
</dbReference>
<dbReference type="PANTHER" id="PTHR43133:SF8">
    <property type="entry name" value="RNA POLYMERASE SIGMA FACTOR HI_1459-RELATED"/>
    <property type="match status" value="1"/>
</dbReference>
<keyword evidence="9" id="KW-1185">Reference proteome</keyword>
<feature type="domain" description="RNA polymerase sigma-70 region 2" evidence="6">
    <location>
        <begin position="26"/>
        <end position="93"/>
    </location>
</feature>
<accession>B2A648</accession>
<dbReference type="InterPro" id="IPR013324">
    <property type="entry name" value="RNA_pol_sigma_r3/r4-like"/>
</dbReference>
<evidence type="ECO:0000313" key="8">
    <source>
        <dbReference type="EMBL" id="ACB85465.1"/>
    </source>
</evidence>
<keyword evidence="4" id="KW-0238">DNA-binding</keyword>
<dbReference type="InterPro" id="IPR039425">
    <property type="entry name" value="RNA_pol_sigma-70-like"/>
</dbReference>
<evidence type="ECO:0000259" key="6">
    <source>
        <dbReference type="Pfam" id="PF04542"/>
    </source>
</evidence>
<dbReference type="InterPro" id="IPR014284">
    <property type="entry name" value="RNA_pol_sigma-70_dom"/>
</dbReference>
<keyword evidence="5" id="KW-0804">Transcription</keyword>
<comment type="similarity">
    <text evidence="1">Belongs to the sigma-70 factor family. ECF subfamily.</text>
</comment>
<reference evidence="8 9" key="2">
    <citation type="journal article" date="2011" name="J. Bacteriol.">
        <title>Complete genome sequence of the anaerobic, halophilic alkalithermophile Natranaerobius thermophilus JW/NM-WN-LF.</title>
        <authorList>
            <person name="Zhao B."/>
            <person name="Mesbah N.M."/>
            <person name="Dalin E."/>
            <person name="Goodwin L."/>
            <person name="Nolan M."/>
            <person name="Pitluck S."/>
            <person name="Chertkov O."/>
            <person name="Brettin T.S."/>
            <person name="Han J."/>
            <person name="Larimer F.W."/>
            <person name="Land M.L."/>
            <person name="Hauser L."/>
            <person name="Kyrpides N."/>
            <person name="Wiegel J."/>
        </authorList>
    </citation>
    <scope>NUCLEOTIDE SEQUENCE [LARGE SCALE GENOMIC DNA]</scope>
    <source>
        <strain evidence="9">ATCC BAA-1301 / DSM 18059 / JW/NM-WN-LF</strain>
    </source>
</reference>